<protein>
    <submittedName>
        <fullName evidence="1">Histone H1.1</fullName>
    </submittedName>
</protein>
<proteinExistence type="predicted"/>
<dbReference type="AlphaFoldDB" id="A0A2P2L3H2"/>
<evidence type="ECO:0000313" key="1">
    <source>
        <dbReference type="EMBL" id="MBX12531.1"/>
    </source>
</evidence>
<accession>A0A2P2L3H2</accession>
<dbReference type="EMBL" id="GGEC01032047">
    <property type="protein sequence ID" value="MBX12531.1"/>
    <property type="molecule type" value="Transcribed_RNA"/>
</dbReference>
<reference evidence="1" key="1">
    <citation type="submission" date="2018-02" db="EMBL/GenBank/DDBJ databases">
        <title>Rhizophora mucronata_Transcriptome.</title>
        <authorList>
            <person name="Meera S.P."/>
            <person name="Sreeshan A."/>
            <person name="Augustine A."/>
        </authorList>
    </citation>
    <scope>NUCLEOTIDE SEQUENCE</scope>
    <source>
        <tissue evidence="1">Leaf</tissue>
    </source>
</reference>
<sequence>MHRTNTRHLRILESCWLEN</sequence>
<organism evidence="1">
    <name type="scientific">Rhizophora mucronata</name>
    <name type="common">Asiatic mangrove</name>
    <dbReference type="NCBI Taxonomy" id="61149"/>
    <lineage>
        <taxon>Eukaryota</taxon>
        <taxon>Viridiplantae</taxon>
        <taxon>Streptophyta</taxon>
        <taxon>Embryophyta</taxon>
        <taxon>Tracheophyta</taxon>
        <taxon>Spermatophyta</taxon>
        <taxon>Magnoliopsida</taxon>
        <taxon>eudicotyledons</taxon>
        <taxon>Gunneridae</taxon>
        <taxon>Pentapetalae</taxon>
        <taxon>rosids</taxon>
        <taxon>fabids</taxon>
        <taxon>Malpighiales</taxon>
        <taxon>Rhizophoraceae</taxon>
        <taxon>Rhizophora</taxon>
    </lineage>
</organism>
<name>A0A2P2L3H2_RHIMU</name>